<keyword evidence="2" id="KW-0732">Signal</keyword>
<organism evidence="4 5">
    <name type="scientific">Pseudogemmobacter lacusdianii</name>
    <dbReference type="NCBI Taxonomy" id="3069608"/>
    <lineage>
        <taxon>Bacteria</taxon>
        <taxon>Pseudomonadati</taxon>
        <taxon>Pseudomonadota</taxon>
        <taxon>Alphaproteobacteria</taxon>
        <taxon>Rhodobacterales</taxon>
        <taxon>Paracoccaceae</taxon>
        <taxon>Pseudogemmobacter</taxon>
    </lineage>
</organism>
<evidence type="ECO:0000313" key="5">
    <source>
        <dbReference type="Proteomes" id="UP001239680"/>
    </source>
</evidence>
<evidence type="ECO:0000313" key="4">
    <source>
        <dbReference type="EMBL" id="MDQ2068145.1"/>
    </source>
</evidence>
<feature type="region of interest" description="Disordered" evidence="1">
    <location>
        <begin position="433"/>
        <end position="505"/>
    </location>
</feature>
<feature type="chain" id="PRO_5046903790" evidence="2">
    <location>
        <begin position="26"/>
        <end position="734"/>
    </location>
</feature>
<sequence>MALKKTRSALLCTTLLGLLPSTAMAADDAQTAQQKYDALKERGIFAGFESTTDPSLDQNMSRAQFARVAALILGLPKDEPASTNYSDLDETSWALGYIEAAKRAGMVHGDESRFGSADQVKLGQFSTTLLPNLGGRDEEAGIGSPRLNDFAAFSPIGVFDLDRLHDPSNSNARQRQELLDSVTGSGGQTNANPLAGFDRTLLKVGFSAKLSDNGGTTPTVSFYEDRTKNSAAVFSPLASDDTALRLMLAGSTTGDARNFATTGAQLVVMSSCATCGAWPADVGLTFGSYTANPGSDAAEASYWLLGPDLTVNEFGALGADASFTGSVLAYRLETGEAAVSVTGGFAADYFFQTRTGSYEITIGASPVIAGSFIATDGKVVGTGSTGMTSAISGAFGTDAAVGDMLYGAFWAGDSALGYQGIFASLKSGVPTDNGGGGNGGGDNDGGDNGGGDNGGGDNGGGDNGGGDNGGGDNGGGDNGGGDNGGGDHGGGDNGGGDNGGGDNGGTGGIAWSIPVDHDSFVPIAAGFYSSKKIFDTVRVMAPEEGEALQLILGAEVQGSTQSWDGGTATTDEGIVTEVAFSQGTFSGSDASICAQGCDGMSWGEWETLDQSDFGFWITADQGIATNLAAGAQFVGDAHAFHGSERKDGSFSATVNGTATGIDYTISDVWNVPLEGDFSFANDSTSTFFNNESSHTLTGSFTEDGTGMFGSFGFDKVDGTGEFNGTGIFGAGLVP</sequence>
<keyword evidence="5" id="KW-1185">Reference proteome</keyword>
<dbReference type="RefSeq" id="WP_306681855.1">
    <property type="nucleotide sequence ID" value="NZ_JAVDBT010000025.1"/>
</dbReference>
<name>A0ABU0W509_9RHOB</name>
<reference evidence="4 5" key="1">
    <citation type="submission" date="2023-08" db="EMBL/GenBank/DDBJ databases">
        <title>Characterization of two Paracoccaceae strains isolated from Phycosphere and proposal of Xinfangfangia lacusdiani sp. nov.</title>
        <authorList>
            <person name="Deng Y."/>
            <person name="Zhang Y.Q."/>
        </authorList>
    </citation>
    <scope>NUCLEOTIDE SEQUENCE [LARGE SCALE GENOMIC DNA]</scope>
    <source>
        <strain evidence="4 5">CPCC 101601</strain>
    </source>
</reference>
<comment type="caution">
    <text evidence="4">The sequence shown here is derived from an EMBL/GenBank/DDBJ whole genome shotgun (WGS) entry which is preliminary data.</text>
</comment>
<dbReference type="EMBL" id="JAVDBT010000025">
    <property type="protein sequence ID" value="MDQ2068145.1"/>
    <property type="molecule type" value="Genomic_DNA"/>
</dbReference>
<feature type="domain" description="SLH" evidence="3">
    <location>
        <begin position="85"/>
        <end position="125"/>
    </location>
</feature>
<proteinExistence type="predicted"/>
<dbReference type="Proteomes" id="UP001239680">
    <property type="component" value="Unassembled WGS sequence"/>
</dbReference>
<evidence type="ECO:0000259" key="3">
    <source>
        <dbReference type="Pfam" id="PF00395"/>
    </source>
</evidence>
<evidence type="ECO:0000256" key="1">
    <source>
        <dbReference type="SAM" id="MobiDB-lite"/>
    </source>
</evidence>
<gene>
    <name evidence="4" type="ORF">Q9295_17375</name>
</gene>
<evidence type="ECO:0000256" key="2">
    <source>
        <dbReference type="SAM" id="SignalP"/>
    </source>
</evidence>
<protein>
    <submittedName>
        <fullName evidence="4">S-layer homology domain-containing protein</fullName>
    </submittedName>
</protein>
<dbReference type="Pfam" id="PF00395">
    <property type="entry name" value="SLH"/>
    <property type="match status" value="1"/>
</dbReference>
<feature type="signal peptide" evidence="2">
    <location>
        <begin position="1"/>
        <end position="25"/>
    </location>
</feature>
<dbReference type="InterPro" id="IPR001119">
    <property type="entry name" value="SLH_dom"/>
</dbReference>
<accession>A0ABU0W509</accession>